<reference evidence="12" key="1">
    <citation type="journal article" date="2023" name="Mol. Phylogenet. Evol.">
        <title>Genome-scale phylogeny and comparative genomics of the fungal order Sordariales.</title>
        <authorList>
            <person name="Hensen N."/>
            <person name="Bonometti L."/>
            <person name="Westerberg I."/>
            <person name="Brannstrom I.O."/>
            <person name="Guillou S."/>
            <person name="Cros-Aarteil S."/>
            <person name="Calhoun S."/>
            <person name="Haridas S."/>
            <person name="Kuo A."/>
            <person name="Mondo S."/>
            <person name="Pangilinan J."/>
            <person name="Riley R."/>
            <person name="LaButti K."/>
            <person name="Andreopoulos B."/>
            <person name="Lipzen A."/>
            <person name="Chen C."/>
            <person name="Yan M."/>
            <person name="Daum C."/>
            <person name="Ng V."/>
            <person name="Clum A."/>
            <person name="Steindorff A."/>
            <person name="Ohm R.A."/>
            <person name="Martin F."/>
            <person name="Silar P."/>
            <person name="Natvig D.O."/>
            <person name="Lalanne C."/>
            <person name="Gautier V."/>
            <person name="Ament-Velasquez S.L."/>
            <person name="Kruys A."/>
            <person name="Hutchinson M.I."/>
            <person name="Powell A.J."/>
            <person name="Barry K."/>
            <person name="Miller A.N."/>
            <person name="Grigoriev I.V."/>
            <person name="Debuchy R."/>
            <person name="Gladieux P."/>
            <person name="Hiltunen Thoren M."/>
            <person name="Johannesson H."/>
        </authorList>
    </citation>
    <scope>NUCLEOTIDE SEQUENCE</scope>
    <source>
        <strain evidence="12">CBS 538.74</strain>
    </source>
</reference>
<comment type="function">
    <text evidence="1">Secreted metalloproteinase that allows assimilation of proteinaceous substrates.</text>
</comment>
<reference evidence="12" key="2">
    <citation type="submission" date="2023-05" db="EMBL/GenBank/DDBJ databases">
        <authorList>
            <consortium name="Lawrence Berkeley National Laboratory"/>
            <person name="Steindorff A."/>
            <person name="Hensen N."/>
            <person name="Bonometti L."/>
            <person name="Westerberg I."/>
            <person name="Brannstrom I.O."/>
            <person name="Guillou S."/>
            <person name="Cros-Aarteil S."/>
            <person name="Calhoun S."/>
            <person name="Haridas S."/>
            <person name="Kuo A."/>
            <person name="Mondo S."/>
            <person name="Pangilinan J."/>
            <person name="Riley R."/>
            <person name="Labutti K."/>
            <person name="Andreopoulos B."/>
            <person name="Lipzen A."/>
            <person name="Chen C."/>
            <person name="Yanf M."/>
            <person name="Daum C."/>
            <person name="Ng V."/>
            <person name="Clum A."/>
            <person name="Ohm R."/>
            <person name="Martin F."/>
            <person name="Silar P."/>
            <person name="Natvig D."/>
            <person name="Lalanne C."/>
            <person name="Gautier V."/>
            <person name="Ament-Velasquez S.L."/>
            <person name="Kruys A."/>
            <person name="Hutchinson M.I."/>
            <person name="Powell A.J."/>
            <person name="Barry K."/>
            <person name="Miller A.N."/>
            <person name="Grigoriev I.V."/>
            <person name="Debuchy R."/>
            <person name="Gladieux P."/>
            <person name="Thoren M.H."/>
            <person name="Johannesson H."/>
        </authorList>
    </citation>
    <scope>NUCLEOTIDE SEQUENCE</scope>
    <source>
        <strain evidence="12">CBS 538.74</strain>
    </source>
</reference>
<feature type="domain" description="Peptidase M43 pregnancy-associated plasma-A" evidence="11">
    <location>
        <begin position="139"/>
        <end position="276"/>
    </location>
</feature>
<name>A0AAN6ZUV6_9PEZI</name>
<keyword evidence="8 12" id="KW-0482">Metalloprotease</keyword>
<dbReference type="GO" id="GO:0046872">
    <property type="term" value="F:metal ion binding"/>
    <property type="evidence" value="ECO:0007669"/>
    <property type="project" value="UniProtKB-KW"/>
</dbReference>
<evidence type="ECO:0000256" key="6">
    <source>
        <dbReference type="ARBA" id="ARBA00022801"/>
    </source>
</evidence>
<evidence type="ECO:0000256" key="9">
    <source>
        <dbReference type="ARBA" id="ARBA00023157"/>
    </source>
</evidence>
<evidence type="ECO:0000256" key="5">
    <source>
        <dbReference type="ARBA" id="ARBA00022729"/>
    </source>
</evidence>
<proteinExistence type="inferred from homology"/>
<dbReference type="GO" id="GO:0006508">
    <property type="term" value="P:proteolysis"/>
    <property type="evidence" value="ECO:0007669"/>
    <property type="project" value="UniProtKB-KW"/>
</dbReference>
<dbReference type="InterPro" id="IPR008754">
    <property type="entry name" value="Peptidase_M43"/>
</dbReference>
<feature type="signal peptide" evidence="10">
    <location>
        <begin position="1"/>
        <end position="18"/>
    </location>
</feature>
<evidence type="ECO:0000256" key="3">
    <source>
        <dbReference type="ARBA" id="ARBA00022670"/>
    </source>
</evidence>
<keyword evidence="13" id="KW-1185">Reference proteome</keyword>
<dbReference type="Gene3D" id="3.40.390.10">
    <property type="entry name" value="Collagenase (Catalytic Domain)"/>
    <property type="match status" value="1"/>
</dbReference>
<dbReference type="AlphaFoldDB" id="A0AAN6ZUV6"/>
<accession>A0AAN6ZUV6</accession>
<evidence type="ECO:0000313" key="12">
    <source>
        <dbReference type="EMBL" id="KAK4151148.1"/>
    </source>
</evidence>
<gene>
    <name evidence="12" type="ORF">C8A00DRAFT_36193</name>
</gene>
<evidence type="ECO:0000256" key="8">
    <source>
        <dbReference type="ARBA" id="ARBA00023049"/>
    </source>
</evidence>
<dbReference type="GO" id="GO:0008237">
    <property type="term" value="F:metallopeptidase activity"/>
    <property type="evidence" value="ECO:0007669"/>
    <property type="project" value="UniProtKB-KW"/>
</dbReference>
<protein>
    <submittedName>
        <fullName evidence="12">Metalloprotease</fullName>
    </submittedName>
</protein>
<dbReference type="Pfam" id="PF05572">
    <property type="entry name" value="Peptidase_M43"/>
    <property type="match status" value="1"/>
</dbReference>
<evidence type="ECO:0000256" key="7">
    <source>
        <dbReference type="ARBA" id="ARBA00022833"/>
    </source>
</evidence>
<comment type="similarity">
    <text evidence="2">Belongs to the peptidase M43B family.</text>
</comment>
<dbReference type="EMBL" id="MU857030">
    <property type="protein sequence ID" value="KAK4151148.1"/>
    <property type="molecule type" value="Genomic_DNA"/>
</dbReference>
<evidence type="ECO:0000256" key="4">
    <source>
        <dbReference type="ARBA" id="ARBA00022723"/>
    </source>
</evidence>
<comment type="caution">
    <text evidence="12">The sequence shown here is derived from an EMBL/GenBank/DDBJ whole genome shotgun (WGS) entry which is preliminary data.</text>
</comment>
<evidence type="ECO:0000256" key="2">
    <source>
        <dbReference type="ARBA" id="ARBA00008721"/>
    </source>
</evidence>
<evidence type="ECO:0000256" key="1">
    <source>
        <dbReference type="ARBA" id="ARBA00003174"/>
    </source>
</evidence>
<keyword evidence="7" id="KW-0862">Zinc</keyword>
<dbReference type="SUPFAM" id="SSF55486">
    <property type="entry name" value="Metalloproteases ('zincins'), catalytic domain"/>
    <property type="match status" value="1"/>
</dbReference>
<dbReference type="InterPro" id="IPR024079">
    <property type="entry name" value="MetalloPept_cat_dom_sf"/>
</dbReference>
<sequence>MRFTPFALAAIAAHSAIAAPSGPSERSCGAPEPSAEHIKASQQFAVQEAKFLASGNFSMQAVTTVETYFHVVASSTSVSGGYITDAMLNAQLQALNTAYAPHQIQFTLKGTTRTVNAGWSNDANGYEMTMKRSLRKGSYRTLNVYFLNNMGSNLGYCYFPEAGGATAGSTTQIRDGCTVLASSVPGGSTKNYNLGGTTTHEVGHWFGLYHTFQGGCSGAGDYVDDTPAQASASSGCPIGRDSCPGGGVDPIHNYMDYTYDACYEEFTPGQRARMLSFYNNYRAGK</sequence>
<evidence type="ECO:0000259" key="11">
    <source>
        <dbReference type="Pfam" id="PF05572"/>
    </source>
</evidence>
<evidence type="ECO:0000313" key="13">
    <source>
        <dbReference type="Proteomes" id="UP001302745"/>
    </source>
</evidence>
<evidence type="ECO:0000256" key="10">
    <source>
        <dbReference type="SAM" id="SignalP"/>
    </source>
</evidence>
<keyword evidence="9" id="KW-1015">Disulfide bond</keyword>
<dbReference type="CDD" id="cd04275">
    <property type="entry name" value="ZnMc_pappalysin_like"/>
    <property type="match status" value="1"/>
</dbReference>
<feature type="chain" id="PRO_5042978534" evidence="10">
    <location>
        <begin position="19"/>
        <end position="285"/>
    </location>
</feature>
<dbReference type="PANTHER" id="PTHR47466">
    <property type="match status" value="1"/>
</dbReference>
<keyword evidence="6" id="KW-0378">Hydrolase</keyword>
<dbReference type="Proteomes" id="UP001302745">
    <property type="component" value="Unassembled WGS sequence"/>
</dbReference>
<keyword evidence="4" id="KW-0479">Metal-binding</keyword>
<keyword evidence="5 10" id="KW-0732">Signal</keyword>
<dbReference type="PANTHER" id="PTHR47466:SF1">
    <property type="entry name" value="METALLOPROTEASE MEP1 (AFU_ORTHOLOGUE AFUA_1G07730)-RELATED"/>
    <property type="match status" value="1"/>
</dbReference>
<organism evidence="12 13">
    <name type="scientific">Chaetomidium leptoderma</name>
    <dbReference type="NCBI Taxonomy" id="669021"/>
    <lineage>
        <taxon>Eukaryota</taxon>
        <taxon>Fungi</taxon>
        <taxon>Dikarya</taxon>
        <taxon>Ascomycota</taxon>
        <taxon>Pezizomycotina</taxon>
        <taxon>Sordariomycetes</taxon>
        <taxon>Sordariomycetidae</taxon>
        <taxon>Sordariales</taxon>
        <taxon>Chaetomiaceae</taxon>
        <taxon>Chaetomidium</taxon>
    </lineage>
</organism>
<keyword evidence="3" id="KW-0645">Protease</keyword>